<name>A0A2N8KTJ5_9BURK</name>
<accession>A0A2N8KTJ5</accession>
<dbReference type="SUPFAM" id="SSF53474">
    <property type="entry name" value="alpha/beta-Hydrolases"/>
    <property type="match status" value="1"/>
</dbReference>
<dbReference type="RefSeq" id="WP_102766673.1">
    <property type="nucleotide sequence ID" value="NZ_POSP01000003.1"/>
</dbReference>
<organism evidence="1 2">
    <name type="scientific">Kinneretia aquatilis</name>
    <dbReference type="NCBI Taxonomy" id="2070761"/>
    <lineage>
        <taxon>Bacteria</taxon>
        <taxon>Pseudomonadati</taxon>
        <taxon>Pseudomonadota</taxon>
        <taxon>Betaproteobacteria</taxon>
        <taxon>Burkholderiales</taxon>
        <taxon>Sphaerotilaceae</taxon>
        <taxon>Roseateles</taxon>
    </lineage>
</organism>
<evidence type="ECO:0000313" key="1">
    <source>
        <dbReference type="EMBL" id="PND36750.1"/>
    </source>
</evidence>
<protein>
    <recommendedName>
        <fullName evidence="3">Alpha/beta hydrolase</fullName>
    </recommendedName>
</protein>
<comment type="caution">
    <text evidence="1">The sequence shown here is derived from an EMBL/GenBank/DDBJ whole genome shotgun (WGS) entry which is preliminary data.</text>
</comment>
<evidence type="ECO:0008006" key="3">
    <source>
        <dbReference type="Google" id="ProtNLM"/>
    </source>
</evidence>
<dbReference type="OrthoDB" id="5198510at2"/>
<dbReference type="InterPro" id="IPR029058">
    <property type="entry name" value="AB_hydrolase_fold"/>
</dbReference>
<evidence type="ECO:0000313" key="2">
    <source>
        <dbReference type="Proteomes" id="UP000235916"/>
    </source>
</evidence>
<dbReference type="EMBL" id="POSP01000003">
    <property type="protein sequence ID" value="PND36750.1"/>
    <property type="molecule type" value="Genomic_DNA"/>
</dbReference>
<sequence length="310" mass="33804">MTVSEPDVLIEAAEGPAPLIITFGFAQWNAPVAFDFVGRLRKLEFLLGQSFHRIHLRDRSLSWYLHGLPGLGSNLLRTLDALASQVRALAPTRVLTLGQSMGGYGAILYGLALGADRIVAFGALSTMDPAVARAQADPRWLSVMERLQAEGIRPERSDLVTLAAASARPLDLRLHYGEQPDFPEQGPANLDLFHAERFASLPGCRIHRHAQANHAPSLLLQAQGQLDAVLLRDLFDVDPGLVHQRRQPVLSDPQLQAMAGQLLRGASAEAVLESLLEQGLAPVSARSALAVLQRDPVFLAATQHWSEQRR</sequence>
<dbReference type="Gene3D" id="3.40.50.1820">
    <property type="entry name" value="alpha/beta hydrolase"/>
    <property type="match status" value="1"/>
</dbReference>
<gene>
    <name evidence="1" type="ORF">C1O66_03785</name>
</gene>
<keyword evidence="2" id="KW-1185">Reference proteome</keyword>
<dbReference type="Proteomes" id="UP000235916">
    <property type="component" value="Unassembled WGS sequence"/>
</dbReference>
<dbReference type="AlphaFoldDB" id="A0A2N8KTJ5"/>
<proteinExistence type="predicted"/>
<reference evidence="1 2" key="1">
    <citation type="submission" date="2018-01" db="EMBL/GenBank/DDBJ databases">
        <title>Draft genome sequence of Paucibacter aquatile CR182 isolated from freshwater of the Nakdong River.</title>
        <authorList>
            <person name="Choi A."/>
            <person name="Chung E.J."/>
        </authorList>
    </citation>
    <scope>NUCLEOTIDE SEQUENCE [LARGE SCALE GENOMIC DNA]</scope>
    <source>
        <strain evidence="1 2">CR182</strain>
    </source>
</reference>